<dbReference type="EMBL" id="RSCE01000004">
    <property type="protein sequence ID" value="RSH83087.1"/>
    <property type="molecule type" value="Genomic_DNA"/>
</dbReference>
<evidence type="ECO:0000256" key="1">
    <source>
        <dbReference type="ARBA" id="ARBA00004443"/>
    </source>
</evidence>
<evidence type="ECO:0000313" key="14">
    <source>
        <dbReference type="Proteomes" id="UP000279236"/>
    </source>
</evidence>
<dbReference type="InterPro" id="IPR050361">
    <property type="entry name" value="MPP/UQCRC_Complex"/>
</dbReference>
<keyword evidence="7" id="KW-0496">Mitochondrion</keyword>
<feature type="domain" description="Peptidase M16 N-terminal" evidence="11">
    <location>
        <begin position="38"/>
        <end position="174"/>
    </location>
</feature>
<proteinExistence type="inferred from homology"/>
<dbReference type="InterPro" id="IPR007863">
    <property type="entry name" value="Peptidase_M16_C"/>
</dbReference>
<dbReference type="Pfam" id="PF00675">
    <property type="entry name" value="Peptidase_M16"/>
    <property type="match status" value="1"/>
</dbReference>
<dbReference type="AlphaFoldDB" id="A0A427XWA0"/>
<comment type="subcellular location">
    <subcellularLocation>
        <location evidence="1">Mitochondrion inner membrane</location>
        <topology evidence="1">Peripheral membrane protein</topology>
        <orientation evidence="1">Matrix side</orientation>
    </subcellularLocation>
</comment>
<evidence type="ECO:0000259" key="12">
    <source>
        <dbReference type="Pfam" id="PF05193"/>
    </source>
</evidence>
<protein>
    <recommendedName>
        <fullName evidence="10">Cytochrome b-c1 complex subunit 2, mitochondrial</fullName>
    </recommendedName>
</protein>
<dbReference type="PANTHER" id="PTHR11851">
    <property type="entry name" value="METALLOPROTEASE"/>
    <property type="match status" value="1"/>
</dbReference>
<dbReference type="FunFam" id="3.30.830.10:FF:000039">
    <property type="entry name" value="Ubiquinol-cytochrome c reductase core subunit 2"/>
    <property type="match status" value="1"/>
</dbReference>
<evidence type="ECO:0000256" key="4">
    <source>
        <dbReference type="ARBA" id="ARBA00022792"/>
    </source>
</evidence>
<dbReference type="InterPro" id="IPR011249">
    <property type="entry name" value="Metalloenz_LuxS/M16"/>
</dbReference>
<keyword evidence="8" id="KW-0472">Membrane</keyword>
<evidence type="ECO:0000313" key="13">
    <source>
        <dbReference type="EMBL" id="RSH83087.1"/>
    </source>
</evidence>
<dbReference type="OrthoDB" id="6369905at2759"/>
<evidence type="ECO:0000256" key="6">
    <source>
        <dbReference type="ARBA" id="ARBA00022982"/>
    </source>
</evidence>
<evidence type="ECO:0000256" key="2">
    <source>
        <dbReference type="ARBA" id="ARBA00022448"/>
    </source>
</evidence>
<dbReference type="GO" id="GO:0046872">
    <property type="term" value="F:metal ion binding"/>
    <property type="evidence" value="ECO:0007669"/>
    <property type="project" value="InterPro"/>
</dbReference>
<evidence type="ECO:0000256" key="9">
    <source>
        <dbReference type="ARBA" id="ARBA00038146"/>
    </source>
</evidence>
<evidence type="ECO:0000256" key="10">
    <source>
        <dbReference type="ARBA" id="ARBA00040751"/>
    </source>
</evidence>
<dbReference type="GeneID" id="39591287"/>
<comment type="caution">
    <text evidence="13">The sequence shown here is derived from an EMBL/GenBank/DDBJ whole genome shotgun (WGS) entry which is preliminary data.</text>
</comment>
<dbReference type="GO" id="GO:0005743">
    <property type="term" value="C:mitochondrial inner membrane"/>
    <property type="evidence" value="ECO:0007669"/>
    <property type="project" value="UniProtKB-SubCell"/>
</dbReference>
<organism evidence="13 14">
    <name type="scientific">Apiotrichum porosum</name>
    <dbReference type="NCBI Taxonomy" id="105984"/>
    <lineage>
        <taxon>Eukaryota</taxon>
        <taxon>Fungi</taxon>
        <taxon>Dikarya</taxon>
        <taxon>Basidiomycota</taxon>
        <taxon>Agaricomycotina</taxon>
        <taxon>Tremellomycetes</taxon>
        <taxon>Trichosporonales</taxon>
        <taxon>Trichosporonaceae</taxon>
        <taxon>Apiotrichum</taxon>
    </lineage>
</organism>
<reference evidence="13 14" key="1">
    <citation type="submission" date="2018-11" db="EMBL/GenBank/DDBJ databases">
        <title>Genome sequence of Apiotrichum porosum DSM 27194.</title>
        <authorList>
            <person name="Aliyu H."/>
            <person name="Gorte O."/>
            <person name="Ochsenreither K."/>
        </authorList>
    </citation>
    <scope>NUCLEOTIDE SEQUENCE [LARGE SCALE GENOMIC DNA]</scope>
    <source>
        <strain evidence="13 14">DSM 27194</strain>
    </source>
</reference>
<keyword evidence="2" id="KW-0813">Transport</keyword>
<comment type="similarity">
    <text evidence="9">Belongs to the peptidase M16 family. UQCRC2/QCR2 subfamily.</text>
</comment>
<feature type="domain" description="Peptidase M16 C-terminal" evidence="12">
    <location>
        <begin position="181"/>
        <end position="358"/>
    </location>
</feature>
<dbReference type="Pfam" id="PF05193">
    <property type="entry name" value="Peptidase_M16_C"/>
    <property type="match status" value="1"/>
</dbReference>
<keyword evidence="3" id="KW-0679">Respiratory chain</keyword>
<dbReference type="SUPFAM" id="SSF63411">
    <property type="entry name" value="LuxS/MPP-like metallohydrolase"/>
    <property type="match status" value="2"/>
</dbReference>
<dbReference type="FunFam" id="3.30.830.10:FF:000021">
    <property type="entry name" value="Cytochrome b-c1 complex subunit 2"/>
    <property type="match status" value="1"/>
</dbReference>
<name>A0A427XWA0_9TREE</name>
<gene>
    <name evidence="13" type="primary">QCR2</name>
    <name evidence="13" type="ORF">EHS24_006744</name>
</gene>
<dbReference type="PANTHER" id="PTHR11851:SF209">
    <property type="entry name" value="CYTOCHROME B-C1 COMPLEX SUBUNIT 2, MITOCHONDRIAL"/>
    <property type="match status" value="1"/>
</dbReference>
<keyword evidence="5" id="KW-0809">Transit peptide</keyword>
<dbReference type="InterPro" id="IPR011765">
    <property type="entry name" value="Pept_M16_N"/>
</dbReference>
<dbReference type="Proteomes" id="UP000279236">
    <property type="component" value="Unassembled WGS sequence"/>
</dbReference>
<sequence>MSLLRLPRAVPALRRSYATAANVAEAAGVKVVGIENGSRPSTTSVTVAIRAGSRYETTPGVANVLKNFAFKSTAAGSPLRTVRETELYGGVLSTAVSREHIFLTAEFLRGDEAHFLPLLASVLSSTQFLAHEYSELVLPTVQGEALAAAADPVAAAIDTAHQVAFRRGLGNSIYAEPTSPVTLDAVKQYAKAAFAKSNIAVIGQGISTEALAAAVESTFGGEGAGASSLATPASQYFGGEARIAFDSHANPTAQPTLVIAYGAAGAATPELSVLPHLLGGESSLKWAPGTSPLAQAAAKIPGASVRSFLTGYTDASLFGVVVSAPTAEAVRSLATEVAAAIKGAAAGVKDDELKRAVAKAKFAEATKLETADSLVAAVTPAVFGNATLDVASFDALSAAAVTKAASTLFSAKPTVVAVGNTHVLPYADELGL</sequence>
<keyword evidence="6" id="KW-0249">Electron transport</keyword>
<evidence type="ECO:0000256" key="3">
    <source>
        <dbReference type="ARBA" id="ARBA00022660"/>
    </source>
</evidence>
<evidence type="ECO:0000256" key="7">
    <source>
        <dbReference type="ARBA" id="ARBA00023128"/>
    </source>
</evidence>
<dbReference type="RefSeq" id="XP_028477039.1">
    <property type="nucleotide sequence ID" value="XM_028622147.1"/>
</dbReference>
<evidence type="ECO:0000256" key="5">
    <source>
        <dbReference type="ARBA" id="ARBA00022946"/>
    </source>
</evidence>
<evidence type="ECO:0000256" key="8">
    <source>
        <dbReference type="ARBA" id="ARBA00023136"/>
    </source>
</evidence>
<accession>A0A427XWA0</accession>
<keyword evidence="4" id="KW-0999">Mitochondrion inner membrane</keyword>
<dbReference type="STRING" id="105984.A0A427XWA0"/>
<keyword evidence="14" id="KW-1185">Reference proteome</keyword>
<dbReference type="Gene3D" id="3.30.830.10">
    <property type="entry name" value="Metalloenzyme, LuxS/M16 peptidase-like"/>
    <property type="match status" value="2"/>
</dbReference>
<evidence type="ECO:0000259" key="11">
    <source>
        <dbReference type="Pfam" id="PF00675"/>
    </source>
</evidence>